<dbReference type="AlphaFoldDB" id="A0A6J5XQD6"/>
<reference evidence="3" key="1">
    <citation type="journal article" date="2020" name="Genome Biol.">
        <title>Gamete binning: chromosome-level and haplotype-resolved genome assembly enabled by high-throughput single-cell sequencing of gamete genomes.</title>
        <authorList>
            <person name="Campoy J.A."/>
            <person name="Sun H."/>
            <person name="Goel M."/>
            <person name="Jiao W.-B."/>
            <person name="Folz-Donahue K."/>
            <person name="Wang N."/>
            <person name="Rubio M."/>
            <person name="Liu C."/>
            <person name="Kukat C."/>
            <person name="Ruiz D."/>
            <person name="Huettel B."/>
            <person name="Schneeberger K."/>
        </authorList>
    </citation>
    <scope>NUCLEOTIDE SEQUENCE [LARGE SCALE GENOMIC DNA]</scope>
    <source>
        <strain evidence="3">cv. Rojo Pasion</strain>
    </source>
</reference>
<dbReference type="GO" id="GO:0004523">
    <property type="term" value="F:RNA-DNA hybrid ribonuclease activity"/>
    <property type="evidence" value="ECO:0007669"/>
    <property type="project" value="InterPro"/>
</dbReference>
<dbReference type="InterPro" id="IPR044730">
    <property type="entry name" value="RNase_H-like_dom_plant"/>
</dbReference>
<dbReference type="GO" id="GO:0003676">
    <property type="term" value="F:nucleic acid binding"/>
    <property type="evidence" value="ECO:0007669"/>
    <property type="project" value="InterPro"/>
</dbReference>
<dbReference type="PANTHER" id="PTHR47723:SF19">
    <property type="entry name" value="POLYNUCLEOTIDYL TRANSFERASE, RIBONUCLEASE H-LIKE SUPERFAMILY PROTEIN"/>
    <property type="match status" value="1"/>
</dbReference>
<accession>A0A6J5XQD6</accession>
<gene>
    <name evidence="2" type="ORF">ORAREDHAP_LOCUS40722</name>
</gene>
<evidence type="ECO:0000259" key="1">
    <source>
        <dbReference type="Pfam" id="PF13456"/>
    </source>
</evidence>
<dbReference type="OrthoDB" id="1166575at2759"/>
<proteinExistence type="predicted"/>
<organism evidence="2 3">
    <name type="scientific">Prunus armeniaca</name>
    <name type="common">Apricot</name>
    <name type="synonym">Armeniaca vulgaris</name>
    <dbReference type="NCBI Taxonomy" id="36596"/>
    <lineage>
        <taxon>Eukaryota</taxon>
        <taxon>Viridiplantae</taxon>
        <taxon>Streptophyta</taxon>
        <taxon>Embryophyta</taxon>
        <taxon>Tracheophyta</taxon>
        <taxon>Spermatophyta</taxon>
        <taxon>Magnoliopsida</taxon>
        <taxon>eudicotyledons</taxon>
        <taxon>Gunneridae</taxon>
        <taxon>Pentapetalae</taxon>
        <taxon>rosids</taxon>
        <taxon>fabids</taxon>
        <taxon>Rosales</taxon>
        <taxon>Rosaceae</taxon>
        <taxon>Amygdaloideae</taxon>
        <taxon>Amygdaleae</taxon>
        <taxon>Prunus</taxon>
    </lineage>
</organism>
<dbReference type="PANTHER" id="PTHR47723">
    <property type="entry name" value="OS05G0353850 PROTEIN"/>
    <property type="match status" value="1"/>
</dbReference>
<dbReference type="CDD" id="cd06222">
    <property type="entry name" value="RNase_H_like"/>
    <property type="match status" value="1"/>
</dbReference>
<dbReference type="InterPro" id="IPR053151">
    <property type="entry name" value="RNase_H-like"/>
</dbReference>
<dbReference type="Gene3D" id="3.30.420.10">
    <property type="entry name" value="Ribonuclease H-like superfamily/Ribonuclease H"/>
    <property type="match status" value="1"/>
</dbReference>
<dbReference type="EMBL" id="CAEKKB010000006">
    <property type="protein sequence ID" value="CAB4315889.1"/>
    <property type="molecule type" value="Genomic_DNA"/>
</dbReference>
<dbReference type="Proteomes" id="UP000507245">
    <property type="component" value="Unassembled WGS sequence"/>
</dbReference>
<dbReference type="InterPro" id="IPR036397">
    <property type="entry name" value="RNaseH_sf"/>
</dbReference>
<evidence type="ECO:0000313" key="2">
    <source>
        <dbReference type="EMBL" id="CAB4315889.1"/>
    </source>
</evidence>
<dbReference type="InterPro" id="IPR012337">
    <property type="entry name" value="RNaseH-like_sf"/>
</dbReference>
<sequence length="159" mass="17717">MHHMDPNASWNHVDRRAGIGVILHDSHCNFIASKAIPSTASSTLEAKTQVVLKGCKLARDLDCTSVIIESDSRGVIQCLNDSIAKGAWAIYPILNRIREQQTLFHSCRWSWTLQVANEVVDLVALLAMVRMSNEVWVHKPPSLLTHVLNNDGRPCPPFV</sequence>
<protein>
    <recommendedName>
        <fullName evidence="1">RNase H type-1 domain-containing protein</fullName>
    </recommendedName>
</protein>
<name>A0A6J5XQD6_PRUAR</name>
<dbReference type="Pfam" id="PF13456">
    <property type="entry name" value="RVT_3"/>
    <property type="match status" value="1"/>
</dbReference>
<evidence type="ECO:0000313" key="3">
    <source>
        <dbReference type="Proteomes" id="UP000507245"/>
    </source>
</evidence>
<feature type="domain" description="RNase H type-1" evidence="1">
    <location>
        <begin position="7"/>
        <end position="124"/>
    </location>
</feature>
<keyword evidence="3" id="KW-1185">Reference proteome</keyword>
<dbReference type="InterPro" id="IPR002156">
    <property type="entry name" value="RNaseH_domain"/>
</dbReference>
<dbReference type="SUPFAM" id="SSF53098">
    <property type="entry name" value="Ribonuclease H-like"/>
    <property type="match status" value="1"/>
</dbReference>